<organism evidence="8 9">
    <name type="scientific">Geotrypetes seraphini</name>
    <name type="common">Gaboon caecilian</name>
    <name type="synonym">Caecilia seraphini</name>
    <dbReference type="NCBI Taxonomy" id="260995"/>
    <lineage>
        <taxon>Eukaryota</taxon>
        <taxon>Metazoa</taxon>
        <taxon>Chordata</taxon>
        <taxon>Craniata</taxon>
        <taxon>Vertebrata</taxon>
        <taxon>Euteleostomi</taxon>
        <taxon>Amphibia</taxon>
        <taxon>Gymnophiona</taxon>
        <taxon>Geotrypetes</taxon>
    </lineage>
</organism>
<dbReference type="GeneID" id="117360441"/>
<dbReference type="Proteomes" id="UP000515159">
    <property type="component" value="Chromosome 5"/>
</dbReference>
<comment type="subcellular location">
    <subcellularLocation>
        <location evidence="1">Cell membrane</location>
        <topology evidence="1">Multi-pass membrane protein</topology>
    </subcellularLocation>
</comment>
<dbReference type="SUPFAM" id="SSF103473">
    <property type="entry name" value="MFS general substrate transporter"/>
    <property type="match status" value="1"/>
</dbReference>
<evidence type="ECO:0000256" key="7">
    <source>
        <dbReference type="SAM" id="Phobius"/>
    </source>
</evidence>
<dbReference type="GO" id="GO:0015179">
    <property type="term" value="F:L-amino acid transmembrane transporter activity"/>
    <property type="evidence" value="ECO:0007669"/>
    <property type="project" value="TreeGrafter"/>
</dbReference>
<accession>A0A6P8QS89</accession>
<gene>
    <name evidence="9" type="primary">LOC117360441</name>
</gene>
<dbReference type="KEGG" id="gsh:117360441"/>
<evidence type="ECO:0000256" key="5">
    <source>
        <dbReference type="ARBA" id="ARBA00023136"/>
    </source>
</evidence>
<proteinExistence type="predicted"/>
<dbReference type="RefSeq" id="XP_033800079.1">
    <property type="nucleotide sequence ID" value="XM_033944188.1"/>
</dbReference>
<feature type="transmembrane region" description="Helical" evidence="7">
    <location>
        <begin position="182"/>
        <end position="205"/>
    </location>
</feature>
<evidence type="ECO:0000313" key="8">
    <source>
        <dbReference type="Proteomes" id="UP000515159"/>
    </source>
</evidence>
<keyword evidence="5 7" id="KW-0472">Membrane</keyword>
<evidence type="ECO:0000256" key="3">
    <source>
        <dbReference type="ARBA" id="ARBA00022692"/>
    </source>
</evidence>
<feature type="transmembrane region" description="Helical" evidence="7">
    <location>
        <begin position="126"/>
        <end position="145"/>
    </location>
</feature>
<keyword evidence="3 7" id="KW-0812">Transmembrane</keyword>
<keyword evidence="4 7" id="KW-1133">Transmembrane helix</keyword>
<keyword evidence="8" id="KW-1185">Reference proteome</keyword>
<evidence type="ECO:0000256" key="1">
    <source>
        <dbReference type="ARBA" id="ARBA00004651"/>
    </source>
</evidence>
<feature type="transmembrane region" description="Helical" evidence="7">
    <location>
        <begin position="157"/>
        <end position="176"/>
    </location>
</feature>
<evidence type="ECO:0000313" key="9">
    <source>
        <dbReference type="RefSeq" id="XP_033800079.1"/>
    </source>
</evidence>
<keyword evidence="2" id="KW-1003">Cell membrane</keyword>
<sequence length="606" mass="67153">MASSSICQPGLAPSRRWWLISTALTETLLFSGVLLGWNSLLPILKSQGIYSHLCDTSASNFSMVERSLDLLPHLQAHNSGMWEEDEDVLHIQLMLSIPTTTAQTPEPRGKRSQEHHGAECKQQDDILNLAFTLGSFFLGFTLLPLQMLLDTVHPRQLRQIGSVSFSLSCLLLAYVCSNSARLSFFLMFSMMLSGIGGACIMFTTLTLPVLLGNPGPLYTALVLGCFSASATVFTLMRVMYSAGVSFLSIVLAYGGLSCLMFINCFFCWSIQPCNAGTEGSYSIHLKWKCCEEQQKPESGEMSDYSLQQRFFKSLGQKERILRFSQRKTLSFRRPDLQKAGPPLSDSLCSPVFILHLFMASIVQLWLHFYVGSINHLLQYLSQDNISTALYSSIFGALQVLSLMSAPMTLLLLGSRQQKPANRKEEDYAVIAGMQSPQKQIRGVRRLTVVFTLTIIFLCAFGVVCLIPSLELQVLGFLLHTVLRSSLFVSCTMLYVVLYPANHFGGLIGVHILVSMLLTLGQHPLFLVLTNHLQGDPFWVHASFLTLSLLGFTVPFYLHRLQSDTAKQAKSFTATPKPPSAVRLYASSAAVQFAEGTEESKEPRTAS</sequence>
<keyword evidence="6" id="KW-0325">Glycoprotein</keyword>
<dbReference type="GO" id="GO:0005886">
    <property type="term" value="C:plasma membrane"/>
    <property type="evidence" value="ECO:0007669"/>
    <property type="project" value="UniProtKB-SubCell"/>
</dbReference>
<feature type="transmembrane region" description="Helical" evidence="7">
    <location>
        <begin position="537"/>
        <end position="557"/>
    </location>
</feature>
<feature type="transmembrane region" description="Helical" evidence="7">
    <location>
        <begin position="347"/>
        <end position="368"/>
    </location>
</feature>
<evidence type="ECO:0000256" key="4">
    <source>
        <dbReference type="ARBA" id="ARBA00022989"/>
    </source>
</evidence>
<dbReference type="OrthoDB" id="330047at2759"/>
<dbReference type="GO" id="GO:0015175">
    <property type="term" value="F:neutral L-amino acid transmembrane transporter activity"/>
    <property type="evidence" value="ECO:0007669"/>
    <property type="project" value="TreeGrafter"/>
</dbReference>
<dbReference type="Gene3D" id="1.20.1250.20">
    <property type="entry name" value="MFS general substrate transporter like domains"/>
    <property type="match status" value="1"/>
</dbReference>
<feature type="transmembrane region" description="Helical" evidence="7">
    <location>
        <begin position="246"/>
        <end position="268"/>
    </location>
</feature>
<dbReference type="AlphaFoldDB" id="A0A6P8QS89"/>
<dbReference type="PANTHER" id="PTHR20766:SF8">
    <property type="entry name" value="LARGE NEUTRAL AMINO ACIDS TRANSPORTER SMALL SUBUNIT 4-LIKE"/>
    <property type="match status" value="1"/>
</dbReference>
<feature type="transmembrane region" description="Helical" evidence="7">
    <location>
        <begin position="17"/>
        <end position="37"/>
    </location>
</feature>
<reference evidence="9" key="1">
    <citation type="submission" date="2025-08" db="UniProtKB">
        <authorList>
            <consortium name="RefSeq"/>
        </authorList>
    </citation>
    <scope>IDENTIFICATION</scope>
</reference>
<feature type="transmembrane region" description="Helical" evidence="7">
    <location>
        <begin position="474"/>
        <end position="496"/>
    </location>
</feature>
<evidence type="ECO:0000256" key="6">
    <source>
        <dbReference type="ARBA" id="ARBA00023180"/>
    </source>
</evidence>
<protein>
    <submittedName>
        <fullName evidence="9">Large neutral amino acids transporter small subunit 4-like isoform X1</fullName>
    </submittedName>
</protein>
<dbReference type="InterPro" id="IPR036259">
    <property type="entry name" value="MFS_trans_sf"/>
</dbReference>
<feature type="transmembrane region" description="Helical" evidence="7">
    <location>
        <begin position="446"/>
        <end position="468"/>
    </location>
</feature>
<feature type="transmembrane region" description="Helical" evidence="7">
    <location>
        <begin position="217"/>
        <end position="240"/>
    </location>
</feature>
<dbReference type="InParanoid" id="A0A6P8QS89"/>
<name>A0A6P8QS89_GEOSA</name>
<feature type="transmembrane region" description="Helical" evidence="7">
    <location>
        <begin position="503"/>
        <end position="525"/>
    </location>
</feature>
<evidence type="ECO:0000256" key="2">
    <source>
        <dbReference type="ARBA" id="ARBA00022475"/>
    </source>
</evidence>
<dbReference type="PANTHER" id="PTHR20766">
    <property type="entry name" value="LARGE NEUTRAL AMINO ACIDS TRANSPORTER SMALL SUBUNIT 4-LIKE ISOFORM X1"/>
    <property type="match status" value="1"/>
</dbReference>